<dbReference type="Proteomes" id="UP001380365">
    <property type="component" value="Unassembled WGS sequence"/>
</dbReference>
<reference evidence="1 2" key="1">
    <citation type="submission" date="2023-12" db="EMBL/GenBank/DDBJ databases">
        <title>Gut-associated functions are favored during microbiome assembly across C. elegans life.</title>
        <authorList>
            <person name="Zimmermann J."/>
        </authorList>
    </citation>
    <scope>NUCLEOTIDE SEQUENCE [LARGE SCALE GENOMIC DNA]</scope>
    <source>
        <strain evidence="1 2">JUb134</strain>
    </source>
</reference>
<comment type="caution">
    <text evidence="1">The sequence shown here is derived from an EMBL/GenBank/DDBJ whole genome shotgun (WGS) entry which is preliminary data.</text>
</comment>
<gene>
    <name evidence="1" type="ORF">WH159_13735</name>
</gene>
<evidence type="ECO:0000313" key="1">
    <source>
        <dbReference type="EMBL" id="MEJ5095597.1"/>
    </source>
</evidence>
<keyword evidence="2" id="KW-1185">Reference proteome</keyword>
<organism evidence="1 2">
    <name type="scientific">Sphingomonas molluscorum</name>
    <dbReference type="NCBI Taxonomy" id="418184"/>
    <lineage>
        <taxon>Bacteria</taxon>
        <taxon>Pseudomonadati</taxon>
        <taxon>Pseudomonadota</taxon>
        <taxon>Alphaproteobacteria</taxon>
        <taxon>Sphingomonadales</taxon>
        <taxon>Sphingomonadaceae</taxon>
        <taxon>Sphingomonas</taxon>
    </lineage>
</organism>
<evidence type="ECO:0000313" key="2">
    <source>
        <dbReference type="Proteomes" id="UP001380365"/>
    </source>
</evidence>
<proteinExistence type="predicted"/>
<accession>A0ABU8Q7T1</accession>
<dbReference type="EMBL" id="JBBGZA010000001">
    <property type="protein sequence ID" value="MEJ5095597.1"/>
    <property type="molecule type" value="Genomic_DNA"/>
</dbReference>
<dbReference type="RefSeq" id="WP_132882177.1">
    <property type="nucleotide sequence ID" value="NZ_JBBGZA010000001.1"/>
</dbReference>
<name>A0ABU8Q7T1_9SPHN</name>
<sequence>MGERRGWEAWIGSDEEQPGRRIVLAGGRSVLPESKRPLGQPSGLCDVSVSVDRWCLERLNVVAVALPEKSENFEQH</sequence>
<protein>
    <submittedName>
        <fullName evidence="1">Uncharacterized protein</fullName>
    </submittedName>
</protein>